<comment type="caution">
    <text evidence="9">The sequence shown here is derived from an EMBL/GenBank/DDBJ whole genome shotgun (WGS) entry which is preliminary data.</text>
</comment>
<evidence type="ECO:0000256" key="4">
    <source>
        <dbReference type="ARBA" id="ARBA00022989"/>
    </source>
</evidence>
<evidence type="ECO:0000256" key="7">
    <source>
        <dbReference type="SAM" id="Phobius"/>
    </source>
</evidence>
<keyword evidence="4 7" id="KW-1133">Transmembrane helix</keyword>
<dbReference type="InterPro" id="IPR020846">
    <property type="entry name" value="MFS_dom"/>
</dbReference>
<feature type="transmembrane region" description="Helical" evidence="7">
    <location>
        <begin position="392"/>
        <end position="416"/>
    </location>
</feature>
<feature type="transmembrane region" description="Helical" evidence="7">
    <location>
        <begin position="93"/>
        <end position="113"/>
    </location>
</feature>
<feature type="region of interest" description="Disordered" evidence="6">
    <location>
        <begin position="593"/>
        <end position="625"/>
    </location>
</feature>
<feature type="transmembrane region" description="Helical" evidence="7">
    <location>
        <begin position="316"/>
        <end position="337"/>
    </location>
</feature>
<dbReference type="InterPro" id="IPR011701">
    <property type="entry name" value="MFS"/>
</dbReference>
<keyword evidence="2" id="KW-0813">Transport</keyword>
<evidence type="ECO:0000259" key="8">
    <source>
        <dbReference type="PROSITE" id="PS50850"/>
    </source>
</evidence>
<sequence>MVNERTPLLSQRNGSPPTAQPGSSSSTSPTNGSEHRRHHQDQIPDQVTEMPPLSYLAPILASLWVPVFVVSLDSTIVATLLSSISSSFGHSEQAAWLGTAYLLSIAASSPVYARLCDIIGRKTSILIALTFFTFGTLLCGLAGSMNALLVARAIAGFGGGGMPTVVSVVMSDLVPLKNRGLLQGVTNVVFGLAAGLGGPLGGWMNDTTGWRVAFLVQIPLLGVAYLCIIRFVPSAPRKSADELTRSTIAGAAEGSGPEDPAQRRPRGFLARTRKVIRFLVDMDIPGNAFLIGSIVTILTAVSLMSSNDLPASEPRVVGLLVAGAVCVAVFVVLEWRCGRREAVGAKPVLPLRLLTNRTGAGVAGSNFFLAMFAFSMLYHFPLIFQAVLLQSASVAGLHLIPNSLALSIGSVFAGWYMRKTGRLYWFNLANAVIMTVASVLVANLDAESADWWTYVAIVPSGFGVAAVLTCTLIAAINGVERKDIAVMTGLTYLFRSNGQVLGVAFSGVLLQAILKTQLRQRITGPDAEQIIAQIRHQASIVPTLEPELQRAAVEAYRIALRGVFLCMTVMGVLVVGFCALVRDEELPDFEVAGKKKAGRGEGVEEEEGRAEEAEEEEEEYEGDRH</sequence>
<accession>A0AAN6G6X1</accession>
<keyword evidence="3 7" id="KW-0812">Transmembrane</keyword>
<proteinExistence type="predicted"/>
<evidence type="ECO:0000256" key="1">
    <source>
        <dbReference type="ARBA" id="ARBA00004127"/>
    </source>
</evidence>
<dbReference type="PANTHER" id="PTHR23501">
    <property type="entry name" value="MAJOR FACILITATOR SUPERFAMILY"/>
    <property type="match status" value="1"/>
</dbReference>
<comment type="subcellular location">
    <subcellularLocation>
        <location evidence="1">Endomembrane system</location>
        <topology evidence="1">Multi-pass membrane protein</topology>
    </subcellularLocation>
</comment>
<evidence type="ECO:0000256" key="5">
    <source>
        <dbReference type="ARBA" id="ARBA00023136"/>
    </source>
</evidence>
<feature type="domain" description="Major facilitator superfamily (MFS) profile" evidence="8">
    <location>
        <begin position="59"/>
        <end position="586"/>
    </location>
</feature>
<dbReference type="InterPro" id="IPR036259">
    <property type="entry name" value="MFS_trans_sf"/>
</dbReference>
<feature type="compositionally biased region" description="Acidic residues" evidence="6">
    <location>
        <begin position="603"/>
        <end position="625"/>
    </location>
</feature>
<feature type="transmembrane region" description="Helical" evidence="7">
    <location>
        <begin position="358"/>
        <end position="380"/>
    </location>
</feature>
<dbReference type="GO" id="GO:0005886">
    <property type="term" value="C:plasma membrane"/>
    <property type="evidence" value="ECO:0007669"/>
    <property type="project" value="TreeGrafter"/>
</dbReference>
<feature type="compositionally biased region" description="Low complexity" evidence="6">
    <location>
        <begin position="14"/>
        <end position="32"/>
    </location>
</feature>
<dbReference type="Gene3D" id="1.20.1250.20">
    <property type="entry name" value="MFS general substrate transporter like domains"/>
    <property type="match status" value="1"/>
</dbReference>
<protein>
    <recommendedName>
        <fullName evidence="8">Major facilitator superfamily (MFS) profile domain-containing protein</fullName>
    </recommendedName>
</protein>
<feature type="transmembrane region" description="Helical" evidence="7">
    <location>
        <begin position="55"/>
        <end position="81"/>
    </location>
</feature>
<feature type="transmembrane region" description="Helical" evidence="7">
    <location>
        <begin position="558"/>
        <end position="581"/>
    </location>
</feature>
<evidence type="ECO:0000256" key="2">
    <source>
        <dbReference type="ARBA" id="ARBA00022448"/>
    </source>
</evidence>
<feature type="transmembrane region" description="Helical" evidence="7">
    <location>
        <begin position="454"/>
        <end position="476"/>
    </location>
</feature>
<keyword evidence="10" id="KW-1185">Reference proteome</keyword>
<dbReference type="PANTHER" id="PTHR23501:SF191">
    <property type="entry name" value="VACUOLAR BASIC AMINO ACID TRANSPORTER 4"/>
    <property type="match status" value="1"/>
</dbReference>
<dbReference type="PROSITE" id="PS50850">
    <property type="entry name" value="MFS"/>
    <property type="match status" value="1"/>
</dbReference>
<feature type="transmembrane region" description="Helical" evidence="7">
    <location>
        <begin position="125"/>
        <end position="143"/>
    </location>
</feature>
<dbReference type="SUPFAM" id="SSF103473">
    <property type="entry name" value="MFS general substrate transporter"/>
    <property type="match status" value="1"/>
</dbReference>
<dbReference type="EMBL" id="JAPDMQ010000460">
    <property type="protein sequence ID" value="KAK0524252.1"/>
    <property type="molecule type" value="Genomic_DNA"/>
</dbReference>
<feature type="transmembrane region" description="Helical" evidence="7">
    <location>
        <begin position="423"/>
        <end position="442"/>
    </location>
</feature>
<dbReference type="GO" id="GO:0012505">
    <property type="term" value="C:endomembrane system"/>
    <property type="evidence" value="ECO:0007669"/>
    <property type="project" value="UniProtKB-SubCell"/>
</dbReference>
<evidence type="ECO:0000256" key="6">
    <source>
        <dbReference type="SAM" id="MobiDB-lite"/>
    </source>
</evidence>
<name>A0AAN6G6X1_9BASI</name>
<dbReference type="Proteomes" id="UP001176521">
    <property type="component" value="Unassembled WGS sequence"/>
</dbReference>
<feature type="region of interest" description="Disordered" evidence="6">
    <location>
        <begin position="1"/>
        <end position="42"/>
    </location>
</feature>
<feature type="transmembrane region" description="Helical" evidence="7">
    <location>
        <begin position="497"/>
        <end position="514"/>
    </location>
</feature>
<feature type="transmembrane region" description="Helical" evidence="7">
    <location>
        <begin position="181"/>
        <end position="200"/>
    </location>
</feature>
<keyword evidence="5 7" id="KW-0472">Membrane</keyword>
<gene>
    <name evidence="9" type="ORF">OC842_005894</name>
</gene>
<feature type="transmembrane region" description="Helical" evidence="7">
    <location>
        <begin position="212"/>
        <end position="232"/>
    </location>
</feature>
<dbReference type="GO" id="GO:0015174">
    <property type="term" value="F:basic amino acid transmembrane transporter activity"/>
    <property type="evidence" value="ECO:0007669"/>
    <property type="project" value="TreeGrafter"/>
</dbReference>
<dbReference type="GO" id="GO:0000329">
    <property type="term" value="C:fungal-type vacuole membrane"/>
    <property type="evidence" value="ECO:0007669"/>
    <property type="project" value="TreeGrafter"/>
</dbReference>
<evidence type="ECO:0000256" key="3">
    <source>
        <dbReference type="ARBA" id="ARBA00022692"/>
    </source>
</evidence>
<evidence type="ECO:0000313" key="9">
    <source>
        <dbReference type="EMBL" id="KAK0524252.1"/>
    </source>
</evidence>
<dbReference type="AlphaFoldDB" id="A0AAN6G6X1"/>
<feature type="transmembrane region" description="Helical" evidence="7">
    <location>
        <begin position="149"/>
        <end position="169"/>
    </location>
</feature>
<reference evidence="9" key="1">
    <citation type="journal article" date="2023" name="PhytoFront">
        <title>Draft Genome Resources of Seven Strains of Tilletia horrida, Causal Agent of Kernel Smut of Rice.</title>
        <authorList>
            <person name="Khanal S."/>
            <person name="Antony Babu S."/>
            <person name="Zhou X.G."/>
        </authorList>
    </citation>
    <scope>NUCLEOTIDE SEQUENCE</scope>
    <source>
        <strain evidence="9">TX3</strain>
    </source>
</reference>
<evidence type="ECO:0000313" key="10">
    <source>
        <dbReference type="Proteomes" id="UP001176521"/>
    </source>
</evidence>
<feature type="transmembrane region" description="Helical" evidence="7">
    <location>
        <begin position="284"/>
        <end position="304"/>
    </location>
</feature>
<dbReference type="Pfam" id="PF07690">
    <property type="entry name" value="MFS_1"/>
    <property type="match status" value="1"/>
</dbReference>
<organism evidence="9 10">
    <name type="scientific">Tilletia horrida</name>
    <dbReference type="NCBI Taxonomy" id="155126"/>
    <lineage>
        <taxon>Eukaryota</taxon>
        <taxon>Fungi</taxon>
        <taxon>Dikarya</taxon>
        <taxon>Basidiomycota</taxon>
        <taxon>Ustilaginomycotina</taxon>
        <taxon>Exobasidiomycetes</taxon>
        <taxon>Tilletiales</taxon>
        <taxon>Tilletiaceae</taxon>
        <taxon>Tilletia</taxon>
    </lineage>
</organism>